<name>A0A544TUU2_9BACI</name>
<dbReference type="OrthoDB" id="5245064at2"/>
<proteinExistence type="predicted"/>
<comment type="caution">
    <text evidence="7">The sequence shown here is derived from an EMBL/GenBank/DDBJ whole genome shotgun (WGS) entry which is preliminary data.</text>
</comment>
<dbReference type="InterPro" id="IPR007016">
    <property type="entry name" value="O-antigen_ligase-rel_domated"/>
</dbReference>
<evidence type="ECO:0000256" key="3">
    <source>
        <dbReference type="ARBA" id="ARBA00022989"/>
    </source>
</evidence>
<feature type="transmembrane region" description="Helical" evidence="5">
    <location>
        <begin position="33"/>
        <end position="53"/>
    </location>
</feature>
<dbReference type="AlphaFoldDB" id="A0A544TUU2"/>
<accession>A0A544TUU2</accession>
<protein>
    <submittedName>
        <fullName evidence="7">Oligosaccharide repeat unit polymerase</fullName>
    </submittedName>
</protein>
<feature type="transmembrane region" description="Helical" evidence="5">
    <location>
        <begin position="65"/>
        <end position="87"/>
    </location>
</feature>
<sequence length="414" mass="48682">MDKIKLHFILCILFVYFFFNDRIVLILNTGGKGILNIFDFIILLLALYLVLLSNGKILGILKSNIFLYLVPFFILSLILPLLGVLFYEYPIRSLLIVLNPLISTGLILIGFYFYKKYRQYSILNNYLLLFTFLQLFFSLAHFLYYKGILTNLFYRLINFDVFSKQINSYQYLIGRSTGTYLDPNILGFFTLMIFWYSFFMMKGRLRLVMLMMNTIILFLSMSRGAILSLTMSYILYFLFKTFNSKKISYRELFIFFIFSVALIIIIPNLDKFISETTIERLRGLYEIFIYGYSADVNLAARVDAWKYSFHFLNEYPLGTFGSPEIKIESFIDNEYVRIFMQGGLLFLLSYLLFLFKGIFLRKKVSNINLTIALISISILVVSITQTASTYTPFNFYWFFVGLYLAESYNNDHNL</sequence>
<feature type="transmembrane region" description="Helical" evidence="5">
    <location>
        <begin position="126"/>
        <end position="145"/>
    </location>
</feature>
<evidence type="ECO:0000313" key="8">
    <source>
        <dbReference type="Proteomes" id="UP000316626"/>
    </source>
</evidence>
<dbReference type="InterPro" id="IPR051533">
    <property type="entry name" value="WaaL-like"/>
</dbReference>
<dbReference type="EMBL" id="VDGI01000002">
    <property type="protein sequence ID" value="TQR21229.1"/>
    <property type="molecule type" value="Genomic_DNA"/>
</dbReference>
<gene>
    <name evidence="7" type="ORF">FG384_03205</name>
</gene>
<feature type="transmembrane region" description="Helical" evidence="5">
    <location>
        <begin position="367"/>
        <end position="387"/>
    </location>
</feature>
<dbReference type="GO" id="GO:0016020">
    <property type="term" value="C:membrane"/>
    <property type="evidence" value="ECO:0007669"/>
    <property type="project" value="UniProtKB-SubCell"/>
</dbReference>
<reference evidence="7 8" key="1">
    <citation type="submission" date="2019-06" db="EMBL/GenBank/DDBJ databases">
        <title>Psychrobacillus vulpis sp. nov., a new species isolated from feces of a red fox that inhabits in The Tablas de Daimiel Natural Park, Albacete, Spain.</title>
        <authorList>
            <person name="Rodriguez M."/>
            <person name="Reina J.C."/>
            <person name="Bejar V."/>
            <person name="Llamas I."/>
        </authorList>
    </citation>
    <scope>NUCLEOTIDE SEQUENCE [LARGE SCALE GENOMIC DNA]</scope>
    <source>
        <strain evidence="7 8">Z8</strain>
    </source>
</reference>
<evidence type="ECO:0000259" key="6">
    <source>
        <dbReference type="Pfam" id="PF04932"/>
    </source>
</evidence>
<dbReference type="RefSeq" id="WP_142641120.1">
    <property type="nucleotide sequence ID" value="NZ_VDGI01000002.1"/>
</dbReference>
<organism evidence="7 8">
    <name type="scientific">Psychrobacillus vulpis</name>
    <dbReference type="NCBI Taxonomy" id="2325572"/>
    <lineage>
        <taxon>Bacteria</taxon>
        <taxon>Bacillati</taxon>
        <taxon>Bacillota</taxon>
        <taxon>Bacilli</taxon>
        <taxon>Bacillales</taxon>
        <taxon>Bacillaceae</taxon>
        <taxon>Psychrobacillus</taxon>
    </lineage>
</organism>
<feature type="transmembrane region" description="Helical" evidence="5">
    <location>
        <begin position="281"/>
        <end position="300"/>
    </location>
</feature>
<evidence type="ECO:0000256" key="1">
    <source>
        <dbReference type="ARBA" id="ARBA00004141"/>
    </source>
</evidence>
<dbReference type="PANTHER" id="PTHR37422:SF23">
    <property type="entry name" value="TEICHURONIC ACID BIOSYNTHESIS PROTEIN TUAE"/>
    <property type="match status" value="1"/>
</dbReference>
<dbReference type="Proteomes" id="UP000316626">
    <property type="component" value="Unassembled WGS sequence"/>
</dbReference>
<evidence type="ECO:0000313" key="7">
    <source>
        <dbReference type="EMBL" id="TQR21229.1"/>
    </source>
</evidence>
<feature type="transmembrane region" description="Helical" evidence="5">
    <location>
        <begin position="7"/>
        <end position="27"/>
    </location>
</feature>
<feature type="transmembrane region" description="Helical" evidence="5">
    <location>
        <begin position="251"/>
        <end position="269"/>
    </location>
</feature>
<feature type="transmembrane region" description="Helical" evidence="5">
    <location>
        <begin position="185"/>
        <end position="203"/>
    </location>
</feature>
<feature type="transmembrane region" description="Helical" evidence="5">
    <location>
        <begin position="215"/>
        <end position="239"/>
    </location>
</feature>
<evidence type="ECO:0000256" key="4">
    <source>
        <dbReference type="ARBA" id="ARBA00023136"/>
    </source>
</evidence>
<feature type="transmembrane region" description="Helical" evidence="5">
    <location>
        <begin position="93"/>
        <end position="114"/>
    </location>
</feature>
<keyword evidence="8" id="KW-1185">Reference proteome</keyword>
<dbReference type="PANTHER" id="PTHR37422">
    <property type="entry name" value="TEICHURONIC ACID BIOSYNTHESIS PROTEIN TUAE"/>
    <property type="match status" value="1"/>
</dbReference>
<keyword evidence="4 5" id="KW-0472">Membrane</keyword>
<keyword evidence="2 5" id="KW-0812">Transmembrane</keyword>
<feature type="transmembrane region" description="Helical" evidence="5">
    <location>
        <begin position="338"/>
        <end position="355"/>
    </location>
</feature>
<feature type="domain" description="O-antigen ligase-related" evidence="6">
    <location>
        <begin position="210"/>
        <end position="344"/>
    </location>
</feature>
<dbReference type="Pfam" id="PF04932">
    <property type="entry name" value="Wzy_C"/>
    <property type="match status" value="1"/>
</dbReference>
<evidence type="ECO:0000256" key="2">
    <source>
        <dbReference type="ARBA" id="ARBA00022692"/>
    </source>
</evidence>
<comment type="subcellular location">
    <subcellularLocation>
        <location evidence="1">Membrane</location>
        <topology evidence="1">Multi-pass membrane protein</topology>
    </subcellularLocation>
</comment>
<evidence type="ECO:0000256" key="5">
    <source>
        <dbReference type="SAM" id="Phobius"/>
    </source>
</evidence>
<keyword evidence="3 5" id="KW-1133">Transmembrane helix</keyword>